<dbReference type="OrthoDB" id="10619610at2759"/>
<proteinExistence type="predicted"/>
<accession>A0A368SBV0</accession>
<gene>
    <name evidence="1" type="ORF">SETIT_8G253300v2</name>
</gene>
<name>A0A368SBV0_SETIT</name>
<dbReference type="EMBL" id="CM003535">
    <property type="protein sequence ID" value="RCV39814.1"/>
    <property type="molecule type" value="Genomic_DNA"/>
</dbReference>
<dbReference type="AlphaFoldDB" id="A0A368SBV0"/>
<reference evidence="1" key="2">
    <citation type="submission" date="2015-07" db="EMBL/GenBank/DDBJ databases">
        <authorList>
            <person name="Noorani M."/>
        </authorList>
    </citation>
    <scope>NUCLEOTIDE SEQUENCE</scope>
    <source>
        <strain evidence="1">Yugu1</strain>
    </source>
</reference>
<evidence type="ECO:0000313" key="1">
    <source>
        <dbReference type="EMBL" id="RCV39814.1"/>
    </source>
</evidence>
<reference evidence="1" key="1">
    <citation type="journal article" date="2012" name="Nat. Biotechnol.">
        <title>Reference genome sequence of the model plant Setaria.</title>
        <authorList>
            <person name="Bennetzen J.L."/>
            <person name="Schmutz J."/>
            <person name="Wang H."/>
            <person name="Percifield R."/>
            <person name="Hawkins J."/>
            <person name="Pontaroli A.C."/>
            <person name="Estep M."/>
            <person name="Feng L."/>
            <person name="Vaughn J.N."/>
            <person name="Grimwood J."/>
            <person name="Jenkins J."/>
            <person name="Barry K."/>
            <person name="Lindquist E."/>
            <person name="Hellsten U."/>
            <person name="Deshpande S."/>
            <person name="Wang X."/>
            <person name="Wu X."/>
            <person name="Mitros T."/>
            <person name="Triplett J."/>
            <person name="Yang X."/>
            <person name="Ye C.Y."/>
            <person name="Mauro-Herrera M."/>
            <person name="Wang L."/>
            <person name="Li P."/>
            <person name="Sharma M."/>
            <person name="Sharma R."/>
            <person name="Ronald P.C."/>
            <person name="Panaud O."/>
            <person name="Kellogg E.A."/>
            <person name="Brutnell T.P."/>
            <person name="Doust A.N."/>
            <person name="Tuskan G.A."/>
            <person name="Rokhsar D."/>
            <person name="Devos K.M."/>
        </authorList>
    </citation>
    <scope>NUCLEOTIDE SEQUENCE [LARGE SCALE GENOMIC DNA]</scope>
    <source>
        <strain evidence="1">Yugu1</strain>
    </source>
</reference>
<organism evidence="1">
    <name type="scientific">Setaria italica</name>
    <name type="common">Foxtail millet</name>
    <name type="synonym">Panicum italicum</name>
    <dbReference type="NCBI Taxonomy" id="4555"/>
    <lineage>
        <taxon>Eukaryota</taxon>
        <taxon>Viridiplantae</taxon>
        <taxon>Streptophyta</taxon>
        <taxon>Embryophyta</taxon>
        <taxon>Tracheophyta</taxon>
        <taxon>Spermatophyta</taxon>
        <taxon>Magnoliopsida</taxon>
        <taxon>Liliopsida</taxon>
        <taxon>Poales</taxon>
        <taxon>Poaceae</taxon>
        <taxon>PACMAD clade</taxon>
        <taxon>Panicoideae</taxon>
        <taxon>Panicodae</taxon>
        <taxon>Paniceae</taxon>
        <taxon>Cenchrinae</taxon>
        <taxon>Setaria</taxon>
    </lineage>
</organism>
<protein>
    <submittedName>
        <fullName evidence="1">Uncharacterized protein</fullName>
    </submittedName>
</protein>
<sequence length="116" mass="12520">MSSRTVPILEVSRPARVHFPTPGIVLPKGDPSNGVLMGITFNSIRWLRKVIAELGGTTPRVRQDVVGPVRHLHISFQIPIRGAPRVQPKPMVAIDTSGEPSTDATDCEMTAVATCL</sequence>